<evidence type="ECO:0000256" key="6">
    <source>
        <dbReference type="PIRNR" id="PIRNR039090"/>
    </source>
</evidence>
<proteinExistence type="inferred from homology"/>
<dbReference type="PIRSF" id="PIRSF039090">
    <property type="entry name" value="Flis"/>
    <property type="match status" value="1"/>
</dbReference>
<evidence type="ECO:0000313" key="7">
    <source>
        <dbReference type="EMBL" id="TJY41955.1"/>
    </source>
</evidence>
<dbReference type="PANTHER" id="PTHR34773">
    <property type="entry name" value="FLAGELLAR SECRETION CHAPERONE FLIS"/>
    <property type="match status" value="1"/>
</dbReference>
<dbReference type="RefSeq" id="WP_136778089.1">
    <property type="nucleotide sequence ID" value="NZ_SUPK01000005.1"/>
</dbReference>
<name>A0A4U0FB07_9BACL</name>
<keyword evidence="7" id="KW-0969">Cilium</keyword>
<keyword evidence="7" id="KW-0966">Cell projection</keyword>
<accession>A0A4U0FB07</accession>
<keyword evidence="4 6" id="KW-1005">Bacterial flagellum biogenesis</keyword>
<protein>
    <recommendedName>
        <fullName evidence="6">Flagellar secretion chaperone FliS</fullName>
    </recommendedName>
</protein>
<dbReference type="GO" id="GO:0044780">
    <property type="term" value="P:bacterial-type flagellum assembly"/>
    <property type="evidence" value="ECO:0007669"/>
    <property type="project" value="InterPro"/>
</dbReference>
<sequence length="134" mass="15219">MIYSPLQKYQQSSVQTASPAQLVLMLYEGAIRFVKHAIDGIDNRDIEKANTNFIKAQRIINELTASLDYQYPISTDLARIYEYMTHQLIQANTKKSKQPAVEVLSYLMELKEAWSQAAKPQPQTQTVSKETGHG</sequence>
<dbReference type="GO" id="GO:0071973">
    <property type="term" value="P:bacterial-type flagellum-dependent cell motility"/>
    <property type="evidence" value="ECO:0007669"/>
    <property type="project" value="TreeGrafter"/>
</dbReference>
<evidence type="ECO:0000256" key="5">
    <source>
        <dbReference type="ARBA" id="ARBA00023186"/>
    </source>
</evidence>
<comment type="similarity">
    <text evidence="2 6">Belongs to the FliS family.</text>
</comment>
<gene>
    <name evidence="7" type="primary">fliS</name>
    <name evidence="7" type="ORF">E5161_12220</name>
</gene>
<dbReference type="InterPro" id="IPR003713">
    <property type="entry name" value="FliS"/>
</dbReference>
<dbReference type="Pfam" id="PF02561">
    <property type="entry name" value="FliS"/>
    <property type="match status" value="1"/>
</dbReference>
<dbReference type="OrthoDB" id="1524959at2"/>
<dbReference type="GO" id="GO:0005829">
    <property type="term" value="C:cytosol"/>
    <property type="evidence" value="ECO:0007669"/>
    <property type="project" value="UniProtKB-SubCell"/>
</dbReference>
<keyword evidence="3 6" id="KW-0963">Cytoplasm</keyword>
<dbReference type="InterPro" id="IPR036584">
    <property type="entry name" value="FliS_sf"/>
</dbReference>
<evidence type="ECO:0000256" key="1">
    <source>
        <dbReference type="ARBA" id="ARBA00004514"/>
    </source>
</evidence>
<dbReference type="EMBL" id="SUPK01000005">
    <property type="protein sequence ID" value="TJY41955.1"/>
    <property type="molecule type" value="Genomic_DNA"/>
</dbReference>
<evidence type="ECO:0000313" key="8">
    <source>
        <dbReference type="Proteomes" id="UP000309673"/>
    </source>
</evidence>
<evidence type="ECO:0000256" key="4">
    <source>
        <dbReference type="ARBA" id="ARBA00022795"/>
    </source>
</evidence>
<dbReference type="Proteomes" id="UP000309673">
    <property type="component" value="Unassembled WGS sequence"/>
</dbReference>
<keyword evidence="5" id="KW-0143">Chaperone</keyword>
<comment type="caution">
    <text evidence="7">The sequence shown here is derived from an EMBL/GenBank/DDBJ whole genome shotgun (WGS) entry which is preliminary data.</text>
</comment>
<comment type="subcellular location">
    <subcellularLocation>
        <location evidence="1 6">Cytoplasm</location>
        <location evidence="1 6">Cytosol</location>
    </subcellularLocation>
</comment>
<keyword evidence="8" id="KW-1185">Reference proteome</keyword>
<dbReference type="CDD" id="cd16098">
    <property type="entry name" value="FliS"/>
    <property type="match status" value="1"/>
</dbReference>
<dbReference type="PANTHER" id="PTHR34773:SF1">
    <property type="entry name" value="FLAGELLAR SECRETION CHAPERONE FLIS"/>
    <property type="match status" value="1"/>
</dbReference>
<keyword evidence="7" id="KW-0282">Flagellum</keyword>
<organism evidence="7 8">
    <name type="scientific">Cohnella pontilimi</name>
    <dbReference type="NCBI Taxonomy" id="2564100"/>
    <lineage>
        <taxon>Bacteria</taxon>
        <taxon>Bacillati</taxon>
        <taxon>Bacillota</taxon>
        <taxon>Bacilli</taxon>
        <taxon>Bacillales</taxon>
        <taxon>Paenibacillaceae</taxon>
        <taxon>Cohnella</taxon>
    </lineage>
</organism>
<dbReference type="SUPFAM" id="SSF101116">
    <property type="entry name" value="Flagellar export chaperone FliS"/>
    <property type="match status" value="1"/>
</dbReference>
<evidence type="ECO:0000256" key="3">
    <source>
        <dbReference type="ARBA" id="ARBA00022490"/>
    </source>
</evidence>
<dbReference type="AlphaFoldDB" id="A0A4U0FB07"/>
<reference evidence="7 8" key="1">
    <citation type="submission" date="2019-04" db="EMBL/GenBank/DDBJ databases">
        <title>Cohnella sp. nov., isolated from soil.</title>
        <authorList>
            <person name="Kim W."/>
        </authorList>
    </citation>
    <scope>NUCLEOTIDE SEQUENCE [LARGE SCALE GENOMIC DNA]</scope>
    <source>
        <strain evidence="7 8">CAU 1483</strain>
    </source>
</reference>
<dbReference type="NCBIfam" id="TIGR00208">
    <property type="entry name" value="fliS"/>
    <property type="match status" value="1"/>
</dbReference>
<dbReference type="Gene3D" id="1.20.120.340">
    <property type="entry name" value="Flagellar protein FliS"/>
    <property type="match status" value="1"/>
</dbReference>
<evidence type="ECO:0000256" key="2">
    <source>
        <dbReference type="ARBA" id="ARBA00008787"/>
    </source>
</evidence>